<feature type="compositionally biased region" description="Basic residues" evidence="5">
    <location>
        <begin position="287"/>
        <end position="299"/>
    </location>
</feature>
<dbReference type="EMBL" id="AP028919">
    <property type="protein sequence ID" value="BET00449.1"/>
    <property type="molecule type" value="Genomic_DNA"/>
</dbReference>
<feature type="compositionally biased region" description="Basic and acidic residues" evidence="5">
    <location>
        <begin position="479"/>
        <end position="551"/>
    </location>
</feature>
<keyword evidence="1 4" id="KW-0479">Metal-binding</keyword>
<dbReference type="InterPro" id="IPR000571">
    <property type="entry name" value="Znf_CCCH"/>
</dbReference>
<evidence type="ECO:0000313" key="7">
    <source>
        <dbReference type="EMBL" id="BET00449.1"/>
    </source>
</evidence>
<feature type="compositionally biased region" description="Basic and acidic residues" evidence="5">
    <location>
        <begin position="381"/>
        <end position="463"/>
    </location>
</feature>
<evidence type="ECO:0000256" key="2">
    <source>
        <dbReference type="ARBA" id="ARBA00022771"/>
    </source>
</evidence>
<feature type="compositionally biased region" description="Basic residues" evidence="5">
    <location>
        <begin position="344"/>
        <end position="371"/>
    </location>
</feature>
<evidence type="ECO:0000259" key="6">
    <source>
        <dbReference type="PROSITE" id="PS50103"/>
    </source>
</evidence>
<evidence type="ECO:0000256" key="5">
    <source>
        <dbReference type="SAM" id="MobiDB-lite"/>
    </source>
</evidence>
<dbReference type="InterPro" id="IPR036855">
    <property type="entry name" value="Znf_CCCH_sf"/>
</dbReference>
<proteinExistence type="predicted"/>
<feature type="compositionally biased region" description="Low complexity" evidence="5">
    <location>
        <begin position="21"/>
        <end position="32"/>
    </location>
</feature>
<dbReference type="PANTHER" id="PTHR38563:SF1">
    <property type="entry name" value="FL(2)D-ASSOCIATED COMPLEX COMPONENT"/>
    <property type="match status" value="1"/>
</dbReference>
<dbReference type="Pfam" id="PF00642">
    <property type="entry name" value="zf-CCCH"/>
    <property type="match status" value="1"/>
</dbReference>
<feature type="compositionally biased region" description="Low complexity" evidence="5">
    <location>
        <begin position="63"/>
        <end position="73"/>
    </location>
</feature>
<feature type="compositionally biased region" description="Polar residues" evidence="5">
    <location>
        <begin position="33"/>
        <end position="45"/>
    </location>
</feature>
<sequence>MSKTSKRKSTETGKTSDTIRSTSTVSGSSTSSKELPNTSSQSASSFGVKRPSVFDRLGTKAASSRSSIERSLSVNTASSESYCRSWAQNGTCSYDKSCKFAHSHALISPSKRSASGKKETDLHVASSVLRRQLDDEKGRLLSSGKHQSPEVSTWENWDQTELEYEDEKVLEKRRAALQRELELQMKKEGSSSKKITKASRSSSTSSVSSSSASSSTSTSSSSISAAKKFNTRKRCNSSSSAESDTKKPNSMKSSSHKDSPARNSSSSVRDASRKPRSSGNAAGTSPPRRKRSGSRKSSPKSKTSASDYKGITLEVTLKNDLALRGNPKIRRDSPVRQSGSADRRNRRSNSRGRRRTPPARASVPRRSRPRSPRPTTSSRVRTPERKKEDIRKKDDRRGRKGAYREKKDTHDDPRNRVKARELREREMAREKERLEALERCRERQRERELKEKERLRDDRDRKDTKRRSREMPRPSVPMPDKRHDRVYDKFDRGKGSERERSYERERVRDRGLERVLDRKSLERGGRERSRSRFGDRPPYESRRIIQPDDKNYSSSPYRGADKSRYEGERDRLSPRDDRLNRSNYEDRRDRDRGRNWAGDRQQPSQSSRYDEPNRDREKPSRSSGGADWSNDRGSDFQDASSSRSRDWESSRIRDEGSDDWSGYDRAGGGDWHGNRQLPHHRAIDDRRNLRRGSGSKDKEVHPPIDTSEKELDNSGKRPAECDEIMKKPRQSEPPALDNVSDISDDPDDILNRDDIEFTEGEDSRLGESSQNALGDASSGQGERAEGPTDDSALAHSPRPGDDENMVGLDFEEISDEELEEEKMNKGGSIGDALGVDWLSLIADCPEKKKVKNGDRSSVRARWEAGEMLARLGVSTTLASPEYIKKLKEKYPEILPGGAKDESTRKIMGVAALQRKLAERKARRENVIALSMENKQALSARADIAIRRRICGLPVVSLETHTTTGFCPWAL</sequence>
<keyword evidence="2 4" id="KW-0863">Zinc-finger</keyword>
<reference evidence="7 8" key="1">
    <citation type="submission" date="2023-09" db="EMBL/GenBank/DDBJ databases">
        <title>Nesidiocoris tenuis whole genome shotgun sequence.</title>
        <authorList>
            <person name="Shibata T."/>
            <person name="Shimoda M."/>
            <person name="Kobayashi T."/>
            <person name="Uehara T."/>
        </authorList>
    </citation>
    <scope>NUCLEOTIDE SEQUENCE [LARGE SCALE GENOMIC DNA]</scope>
    <source>
        <strain evidence="7 8">Japan</strain>
    </source>
</reference>
<gene>
    <name evidence="7" type="ORF">NTJ_13265</name>
</gene>
<evidence type="ECO:0000256" key="4">
    <source>
        <dbReference type="PROSITE-ProRule" id="PRU00723"/>
    </source>
</evidence>
<organism evidence="7 8">
    <name type="scientific">Nesidiocoris tenuis</name>
    <dbReference type="NCBI Taxonomy" id="355587"/>
    <lineage>
        <taxon>Eukaryota</taxon>
        <taxon>Metazoa</taxon>
        <taxon>Ecdysozoa</taxon>
        <taxon>Arthropoda</taxon>
        <taxon>Hexapoda</taxon>
        <taxon>Insecta</taxon>
        <taxon>Pterygota</taxon>
        <taxon>Neoptera</taxon>
        <taxon>Paraneoptera</taxon>
        <taxon>Hemiptera</taxon>
        <taxon>Heteroptera</taxon>
        <taxon>Panheteroptera</taxon>
        <taxon>Cimicomorpha</taxon>
        <taxon>Miridae</taxon>
        <taxon>Dicyphina</taxon>
        <taxon>Nesidiocoris</taxon>
    </lineage>
</organism>
<name>A0ABN7B888_9HEMI</name>
<dbReference type="SMART" id="SM00356">
    <property type="entry name" value="ZnF_C3H1"/>
    <property type="match status" value="1"/>
</dbReference>
<feature type="compositionally biased region" description="Low complexity" evidence="5">
    <location>
        <begin position="198"/>
        <end position="227"/>
    </location>
</feature>
<feature type="compositionally biased region" description="Polar residues" evidence="5">
    <location>
        <begin position="236"/>
        <end position="253"/>
    </location>
</feature>
<feature type="compositionally biased region" description="Basic and acidic residues" evidence="5">
    <location>
        <begin position="749"/>
        <end position="765"/>
    </location>
</feature>
<feature type="compositionally biased region" description="Basic and acidic residues" evidence="5">
    <location>
        <begin position="559"/>
        <end position="594"/>
    </location>
</feature>
<dbReference type="InterPro" id="IPR040427">
    <property type="entry name" value="Flacc"/>
</dbReference>
<dbReference type="PANTHER" id="PTHR38563">
    <property type="entry name" value="FL(2)D-ASSOCIATED COMPLEX COMPONENT"/>
    <property type="match status" value="1"/>
</dbReference>
<evidence type="ECO:0000256" key="1">
    <source>
        <dbReference type="ARBA" id="ARBA00022723"/>
    </source>
</evidence>
<protein>
    <recommendedName>
        <fullName evidence="6">C3H1-type domain-containing protein</fullName>
    </recommendedName>
</protein>
<feature type="compositionally biased region" description="Basic and acidic residues" evidence="5">
    <location>
        <begin position="643"/>
        <end position="655"/>
    </location>
</feature>
<dbReference type="Gene3D" id="4.10.1000.10">
    <property type="entry name" value="Zinc finger, CCCH-type"/>
    <property type="match status" value="1"/>
</dbReference>
<feature type="zinc finger region" description="C3H1-type" evidence="4">
    <location>
        <begin position="77"/>
        <end position="105"/>
    </location>
</feature>
<keyword evidence="8" id="KW-1185">Reference proteome</keyword>
<feature type="region of interest" description="Disordered" evidence="5">
    <location>
        <begin position="1"/>
        <end position="81"/>
    </location>
</feature>
<feature type="region of interest" description="Disordered" evidence="5">
    <location>
        <begin position="106"/>
        <end position="168"/>
    </location>
</feature>
<keyword evidence="3 4" id="KW-0862">Zinc</keyword>
<feature type="domain" description="C3H1-type" evidence="6">
    <location>
        <begin position="77"/>
        <end position="105"/>
    </location>
</feature>
<feature type="compositionally biased region" description="Basic and acidic residues" evidence="5">
    <location>
        <begin position="694"/>
        <end position="730"/>
    </location>
</feature>
<feature type="compositionally biased region" description="Polar residues" evidence="5">
    <location>
        <begin position="144"/>
        <end position="157"/>
    </location>
</feature>
<dbReference type="PROSITE" id="PS50103">
    <property type="entry name" value="ZF_C3H1"/>
    <property type="match status" value="1"/>
</dbReference>
<dbReference type="Proteomes" id="UP001307889">
    <property type="component" value="Chromosome 11"/>
</dbReference>
<evidence type="ECO:0000313" key="8">
    <source>
        <dbReference type="Proteomes" id="UP001307889"/>
    </source>
</evidence>
<accession>A0ABN7B888</accession>
<feature type="region of interest" description="Disordered" evidence="5">
    <location>
        <begin position="183"/>
        <end position="806"/>
    </location>
</feature>
<feature type="compositionally biased region" description="Basic and acidic residues" evidence="5">
    <location>
        <begin position="608"/>
        <end position="620"/>
    </location>
</feature>
<evidence type="ECO:0000256" key="3">
    <source>
        <dbReference type="ARBA" id="ARBA00022833"/>
    </source>
</evidence>
<feature type="compositionally biased region" description="Polar residues" evidence="5">
    <location>
        <begin position="766"/>
        <end position="780"/>
    </location>
</feature>
<dbReference type="SUPFAM" id="SSF90229">
    <property type="entry name" value="CCCH zinc finger"/>
    <property type="match status" value="1"/>
</dbReference>